<dbReference type="PROSITE" id="PS50068">
    <property type="entry name" value="LDLRA_2"/>
    <property type="match status" value="1"/>
</dbReference>
<evidence type="ECO:0000256" key="6">
    <source>
        <dbReference type="SAM" id="Phobius"/>
    </source>
</evidence>
<protein>
    <recommendedName>
        <fullName evidence="7">Peptidase S1 domain-containing protein</fullName>
    </recommendedName>
</protein>
<dbReference type="Gene3D" id="2.40.10.10">
    <property type="entry name" value="Trypsin-like serine proteases"/>
    <property type="match status" value="2"/>
</dbReference>
<comment type="caution">
    <text evidence="8">The sequence shown here is derived from an EMBL/GenBank/DDBJ whole genome shotgun (WGS) entry which is preliminary data.</text>
</comment>
<dbReference type="Pfam" id="PF00057">
    <property type="entry name" value="Ldl_recept_a"/>
    <property type="match status" value="1"/>
</dbReference>
<evidence type="ECO:0000256" key="4">
    <source>
        <dbReference type="ARBA" id="ARBA00023157"/>
    </source>
</evidence>
<dbReference type="InterPro" id="IPR036055">
    <property type="entry name" value="LDL_receptor-like_sf"/>
</dbReference>
<keyword evidence="6" id="KW-0812">Transmembrane</keyword>
<dbReference type="EMBL" id="CADEAL010003934">
    <property type="protein sequence ID" value="CAB1447032.1"/>
    <property type="molecule type" value="Genomic_DNA"/>
</dbReference>
<dbReference type="InterPro" id="IPR043504">
    <property type="entry name" value="Peptidase_S1_PA_chymotrypsin"/>
</dbReference>
<evidence type="ECO:0000313" key="8">
    <source>
        <dbReference type="EMBL" id="CAB1447032.1"/>
    </source>
</evidence>
<evidence type="ECO:0000313" key="9">
    <source>
        <dbReference type="Proteomes" id="UP001153269"/>
    </source>
</evidence>
<feature type="domain" description="Peptidase S1" evidence="7">
    <location>
        <begin position="229"/>
        <end position="461"/>
    </location>
</feature>
<dbReference type="SMART" id="SM00202">
    <property type="entry name" value="SR"/>
    <property type="match status" value="1"/>
</dbReference>
<comment type="caution">
    <text evidence="5">Lacks conserved residue(s) required for the propagation of feature annotation.</text>
</comment>
<dbReference type="Gene3D" id="4.10.400.10">
    <property type="entry name" value="Low-density Lipoprotein Receptor"/>
    <property type="match status" value="1"/>
</dbReference>
<reference evidence="8" key="1">
    <citation type="submission" date="2020-03" db="EMBL/GenBank/DDBJ databases">
        <authorList>
            <person name="Weist P."/>
        </authorList>
    </citation>
    <scope>NUCLEOTIDE SEQUENCE</scope>
</reference>
<dbReference type="PROSITE" id="PS50240">
    <property type="entry name" value="TRYPSIN_DOM"/>
    <property type="match status" value="1"/>
</dbReference>
<keyword evidence="1" id="KW-0645">Protease</keyword>
<dbReference type="InterPro" id="IPR036772">
    <property type="entry name" value="SRCR-like_dom_sf"/>
</dbReference>
<dbReference type="InterPro" id="IPR009003">
    <property type="entry name" value="Peptidase_S1_PA"/>
</dbReference>
<keyword evidence="6" id="KW-0472">Membrane</keyword>
<dbReference type="InterPro" id="IPR002172">
    <property type="entry name" value="LDrepeatLR_classA_rpt"/>
</dbReference>
<dbReference type="SUPFAM" id="SSF50494">
    <property type="entry name" value="Trypsin-like serine proteases"/>
    <property type="match status" value="1"/>
</dbReference>
<dbReference type="PROSITE" id="PS00134">
    <property type="entry name" value="TRYPSIN_HIS"/>
    <property type="match status" value="1"/>
</dbReference>
<evidence type="ECO:0000256" key="3">
    <source>
        <dbReference type="ARBA" id="ARBA00022825"/>
    </source>
</evidence>
<evidence type="ECO:0000256" key="1">
    <source>
        <dbReference type="ARBA" id="ARBA00022670"/>
    </source>
</evidence>
<dbReference type="SUPFAM" id="SSF56487">
    <property type="entry name" value="SRCR-like"/>
    <property type="match status" value="1"/>
</dbReference>
<keyword evidence="3" id="KW-0720">Serine protease</keyword>
<dbReference type="CDD" id="cd00112">
    <property type="entry name" value="LDLa"/>
    <property type="match status" value="1"/>
</dbReference>
<dbReference type="GO" id="GO:0006508">
    <property type="term" value="P:proteolysis"/>
    <property type="evidence" value="ECO:0007669"/>
    <property type="project" value="UniProtKB-KW"/>
</dbReference>
<dbReference type="InterPro" id="IPR001254">
    <property type="entry name" value="Trypsin_dom"/>
</dbReference>
<evidence type="ECO:0000259" key="7">
    <source>
        <dbReference type="PROSITE" id="PS50240"/>
    </source>
</evidence>
<dbReference type="GO" id="GO:0016020">
    <property type="term" value="C:membrane"/>
    <property type="evidence" value="ECO:0007669"/>
    <property type="project" value="InterPro"/>
</dbReference>
<dbReference type="InterPro" id="IPR001314">
    <property type="entry name" value="Peptidase_S1A"/>
</dbReference>
<proteinExistence type="predicted"/>
<keyword evidence="4 5" id="KW-1015">Disulfide bond</keyword>
<keyword evidence="9" id="KW-1185">Reference proteome</keyword>
<dbReference type="PRINTS" id="PR00722">
    <property type="entry name" value="CHYMOTRYPSIN"/>
</dbReference>
<dbReference type="InterPro" id="IPR018114">
    <property type="entry name" value="TRYPSIN_HIS"/>
</dbReference>
<organism evidence="8 9">
    <name type="scientific">Pleuronectes platessa</name>
    <name type="common">European plaice</name>
    <dbReference type="NCBI Taxonomy" id="8262"/>
    <lineage>
        <taxon>Eukaryota</taxon>
        <taxon>Metazoa</taxon>
        <taxon>Chordata</taxon>
        <taxon>Craniata</taxon>
        <taxon>Vertebrata</taxon>
        <taxon>Euteleostomi</taxon>
        <taxon>Actinopterygii</taxon>
        <taxon>Neopterygii</taxon>
        <taxon>Teleostei</taxon>
        <taxon>Neoteleostei</taxon>
        <taxon>Acanthomorphata</taxon>
        <taxon>Carangaria</taxon>
        <taxon>Pleuronectiformes</taxon>
        <taxon>Pleuronectoidei</taxon>
        <taxon>Pleuronectidae</taxon>
        <taxon>Pleuronectes</taxon>
    </lineage>
</organism>
<accession>A0A9N7Z251</accession>
<evidence type="ECO:0000256" key="2">
    <source>
        <dbReference type="ARBA" id="ARBA00022801"/>
    </source>
</evidence>
<name>A0A9N7Z251_PLEPL</name>
<dbReference type="SMART" id="SM00192">
    <property type="entry name" value="LDLa"/>
    <property type="match status" value="1"/>
</dbReference>
<dbReference type="CDD" id="cd00190">
    <property type="entry name" value="Tryp_SPc"/>
    <property type="match status" value="1"/>
</dbReference>
<dbReference type="GO" id="GO:0004252">
    <property type="term" value="F:serine-type endopeptidase activity"/>
    <property type="evidence" value="ECO:0007669"/>
    <property type="project" value="InterPro"/>
</dbReference>
<dbReference type="FunFam" id="2.40.10.10:FF:000003">
    <property type="entry name" value="Transmembrane serine protease 3"/>
    <property type="match status" value="1"/>
</dbReference>
<dbReference type="Pfam" id="PF00089">
    <property type="entry name" value="Trypsin"/>
    <property type="match status" value="1"/>
</dbReference>
<dbReference type="SMART" id="SM00020">
    <property type="entry name" value="Tryp_SPc"/>
    <property type="match status" value="1"/>
</dbReference>
<dbReference type="SUPFAM" id="SSF57424">
    <property type="entry name" value="LDL receptor-like module"/>
    <property type="match status" value="1"/>
</dbReference>
<dbReference type="Gene3D" id="3.10.250.10">
    <property type="entry name" value="SRCR-like domain"/>
    <property type="match status" value="1"/>
</dbReference>
<gene>
    <name evidence="8" type="ORF">PLEPLA_LOCUS34734</name>
</gene>
<sequence>MTTNPYRDSAPCVTHEDVEWELPPPSRSDVKPQYVHHLTLNPPPEISHSAPNHKTAKQRCVKFTVAAVISLLLLLLVTGVLLAYYFSSSCMHGLQCGDGSCVWEAQWCDGVRDCPAGQDEANCVRLHGSSFLLQIYTPPTKTWRSVCSHGWSDLQGGASCRTIGYSRGTYWKSGQQKADSDDGFLKVKPDFHPEVFILQQLEHSDSCPNNSVVTLRCTDCGSRVNSSGASGGQQAGLGSWPWQVSLQDSGSHRCGGAIISPYWIVTAAHCVSRSSSPADWTVYAGVVAPLDFLFNPARSVSRVIAHEGYSRLPRRNDVALMRLSKALDFSGSSNIRPVCLPNVGVNVSAPQDAWITRFGPTAAGDSPQLMEAQVSLIETAECNSSSAYNGRLSPDMLCARETDGAADMCHTDSGGPLVALRDGLWWLLGDNIWGEHCTEMNKSGVYGNVTYFLNWIHRQMKKHQDE</sequence>
<dbReference type="InterPro" id="IPR001190">
    <property type="entry name" value="SRCR"/>
</dbReference>
<evidence type="ECO:0000256" key="5">
    <source>
        <dbReference type="PROSITE-ProRule" id="PRU00124"/>
    </source>
</evidence>
<dbReference type="AlphaFoldDB" id="A0A9N7Z251"/>
<keyword evidence="6" id="KW-1133">Transmembrane helix</keyword>
<feature type="transmembrane region" description="Helical" evidence="6">
    <location>
        <begin position="63"/>
        <end position="86"/>
    </location>
</feature>
<dbReference type="Proteomes" id="UP001153269">
    <property type="component" value="Unassembled WGS sequence"/>
</dbReference>
<dbReference type="Pfam" id="PF15494">
    <property type="entry name" value="SRCR_2"/>
    <property type="match status" value="1"/>
</dbReference>
<feature type="disulfide bond" evidence="5">
    <location>
        <begin position="96"/>
        <end position="114"/>
    </location>
</feature>
<dbReference type="PANTHER" id="PTHR24252:SF30">
    <property type="entry name" value="TRANSMEMBRANE SERINE PROTEASE 2"/>
    <property type="match status" value="1"/>
</dbReference>
<keyword evidence="2" id="KW-0378">Hydrolase</keyword>
<feature type="disulfide bond" evidence="5">
    <location>
        <begin position="108"/>
        <end position="123"/>
    </location>
</feature>
<dbReference type="PANTHER" id="PTHR24252">
    <property type="entry name" value="ACROSIN-RELATED"/>
    <property type="match status" value="1"/>
</dbReference>